<dbReference type="AlphaFoldDB" id="A0A9P5GJQ5"/>
<dbReference type="PROSITE" id="PS00216">
    <property type="entry name" value="SUGAR_TRANSPORT_1"/>
    <property type="match status" value="1"/>
</dbReference>
<evidence type="ECO:0000256" key="8">
    <source>
        <dbReference type="SAM" id="MobiDB-lite"/>
    </source>
</evidence>
<evidence type="ECO:0000259" key="10">
    <source>
        <dbReference type="PROSITE" id="PS50850"/>
    </source>
</evidence>
<feature type="region of interest" description="Disordered" evidence="8">
    <location>
        <begin position="1"/>
        <end position="28"/>
    </location>
</feature>
<reference evidence="11" key="1">
    <citation type="submission" date="2020-02" db="EMBL/GenBank/DDBJ databases">
        <authorList>
            <person name="Lichtner F.J."/>
        </authorList>
    </citation>
    <scope>NUCLEOTIDE SEQUENCE</scope>
    <source>
        <strain evidence="11">G10</strain>
    </source>
</reference>
<comment type="similarity">
    <text evidence="2 7">Belongs to the major facilitator superfamily. Sugar transporter (TC 2.A.1.1) family.</text>
</comment>
<dbReference type="Pfam" id="PF00083">
    <property type="entry name" value="Sugar_tr"/>
    <property type="match status" value="1"/>
</dbReference>
<dbReference type="EMBL" id="JAAOZQ010000030">
    <property type="protein sequence ID" value="KAF7525292.1"/>
    <property type="molecule type" value="Genomic_DNA"/>
</dbReference>
<dbReference type="InterPro" id="IPR003663">
    <property type="entry name" value="Sugar/inositol_transpt"/>
</dbReference>
<dbReference type="PANTHER" id="PTHR48022">
    <property type="entry name" value="PLASTIDIC GLUCOSE TRANSPORTER 4"/>
    <property type="match status" value="1"/>
</dbReference>
<feature type="transmembrane region" description="Helical" evidence="9">
    <location>
        <begin position="449"/>
        <end position="469"/>
    </location>
</feature>
<comment type="caution">
    <text evidence="11">The sequence shown here is derived from an EMBL/GenBank/DDBJ whole genome shotgun (WGS) entry which is preliminary data.</text>
</comment>
<keyword evidence="5 9" id="KW-1133">Transmembrane helix</keyword>
<evidence type="ECO:0000256" key="4">
    <source>
        <dbReference type="ARBA" id="ARBA00022692"/>
    </source>
</evidence>
<feature type="transmembrane region" description="Helical" evidence="9">
    <location>
        <begin position="376"/>
        <end position="394"/>
    </location>
</feature>
<keyword evidence="12" id="KW-1185">Reference proteome</keyword>
<dbReference type="InterPro" id="IPR005828">
    <property type="entry name" value="MFS_sugar_transport-like"/>
</dbReference>
<protein>
    <recommendedName>
        <fullName evidence="10">Major facilitator superfamily (MFS) profile domain-containing protein</fullName>
    </recommendedName>
</protein>
<gene>
    <name evidence="11" type="ORF">PCG10_005177</name>
</gene>
<dbReference type="PROSITE" id="PS50850">
    <property type="entry name" value="MFS"/>
    <property type="match status" value="1"/>
</dbReference>
<feature type="compositionally biased region" description="Basic and acidic residues" evidence="8">
    <location>
        <begin position="7"/>
        <end position="28"/>
    </location>
</feature>
<feature type="transmembrane region" description="Helical" evidence="9">
    <location>
        <begin position="55"/>
        <end position="78"/>
    </location>
</feature>
<feature type="transmembrane region" description="Helical" evidence="9">
    <location>
        <begin position="220"/>
        <end position="239"/>
    </location>
</feature>
<dbReference type="NCBIfam" id="TIGR00879">
    <property type="entry name" value="SP"/>
    <property type="match status" value="1"/>
</dbReference>
<dbReference type="FunFam" id="1.20.1250.20:FF:000217">
    <property type="entry name" value="MFS lactose permease, putative"/>
    <property type="match status" value="1"/>
</dbReference>
<comment type="subcellular location">
    <subcellularLocation>
        <location evidence="1">Membrane</location>
        <topology evidence="1">Multi-pass membrane protein</topology>
    </subcellularLocation>
</comment>
<dbReference type="InterPro" id="IPR005829">
    <property type="entry name" value="Sugar_transporter_CS"/>
</dbReference>
<organism evidence="11 12">
    <name type="scientific">Penicillium crustosum</name>
    <name type="common">Blue mold fungus</name>
    <dbReference type="NCBI Taxonomy" id="36656"/>
    <lineage>
        <taxon>Eukaryota</taxon>
        <taxon>Fungi</taxon>
        <taxon>Dikarya</taxon>
        <taxon>Ascomycota</taxon>
        <taxon>Pezizomycotina</taxon>
        <taxon>Eurotiomycetes</taxon>
        <taxon>Eurotiomycetidae</taxon>
        <taxon>Eurotiales</taxon>
        <taxon>Aspergillaceae</taxon>
        <taxon>Penicillium</taxon>
    </lineage>
</organism>
<dbReference type="GO" id="GO:0016020">
    <property type="term" value="C:membrane"/>
    <property type="evidence" value="ECO:0007669"/>
    <property type="project" value="UniProtKB-SubCell"/>
</dbReference>
<feature type="transmembrane region" description="Helical" evidence="9">
    <location>
        <begin position="309"/>
        <end position="327"/>
    </location>
</feature>
<keyword evidence="4 9" id="KW-0812">Transmembrane</keyword>
<evidence type="ECO:0000256" key="5">
    <source>
        <dbReference type="ARBA" id="ARBA00022989"/>
    </source>
</evidence>
<evidence type="ECO:0000313" key="12">
    <source>
        <dbReference type="Proteomes" id="UP000701341"/>
    </source>
</evidence>
<dbReference type="Proteomes" id="UP000701341">
    <property type="component" value="Unassembled WGS sequence"/>
</dbReference>
<sequence length="548" mass="60151">MGSIKEVSAHTEHSSEMSTSHEEHKETDPVTVLSAAQAVESLDYIKPSPWTPSMFRLYAVLLCAYLGACTNGFDGSVMGGLNAMTSYLQYFHMESASASTGLVFAIYGIGTICALPFVGPVNDRLGRRAGMFTGATIVIIGAIVIAKSLTTGMFLGGRFILGFGVAFCNISAPVHVGEIAHPYWRGTLMGIYSSLAGIGSIMATWVVYAAQFLGPSGWRIPLWCQLISSGLLFAFVWTLPESPRWLVAQGRLEAARKVLIRYHGEGNPEHPLVKLEMAEMEAQISSTGSDKRWWDYSELWKTRAARRRLLCVLTMATFGQWSGSSLTSTYLPVMLQNAGITSQQKKLMLNGIFTVLTFLANLCGARLMDKVGRRPLLLGTLSFCVACFAIIIPTSKYATENPDNSAIANTSIAFIYLFGLSWYLAWAPLSPMYIVEVLDTNTRAKGKSLAQLFTAVASTVITYASSPAFAALKYYLYAIFIGWDIMELVVIYFFWPETRGRTLEELEEVFSAPNPVKKSLEPKTSQTVMNAIHAGKRDVEMTENTNAV</sequence>
<proteinExistence type="inferred from homology"/>
<accession>A0A9P5GJQ5</accession>
<feature type="transmembrane region" description="Helical" evidence="9">
    <location>
        <begin position="406"/>
        <end position="429"/>
    </location>
</feature>
<evidence type="ECO:0000256" key="6">
    <source>
        <dbReference type="ARBA" id="ARBA00023136"/>
    </source>
</evidence>
<evidence type="ECO:0000256" key="7">
    <source>
        <dbReference type="RuleBase" id="RU003346"/>
    </source>
</evidence>
<dbReference type="InterPro" id="IPR036259">
    <property type="entry name" value="MFS_trans_sf"/>
</dbReference>
<evidence type="ECO:0000313" key="11">
    <source>
        <dbReference type="EMBL" id="KAF7525292.1"/>
    </source>
</evidence>
<feature type="transmembrane region" description="Helical" evidence="9">
    <location>
        <begin position="155"/>
        <end position="176"/>
    </location>
</feature>
<feature type="domain" description="Major facilitator superfamily (MFS) profile" evidence="10">
    <location>
        <begin position="60"/>
        <end position="499"/>
    </location>
</feature>
<keyword evidence="3 7" id="KW-0813">Transport</keyword>
<evidence type="ECO:0000256" key="2">
    <source>
        <dbReference type="ARBA" id="ARBA00010992"/>
    </source>
</evidence>
<feature type="transmembrane region" description="Helical" evidence="9">
    <location>
        <begin position="347"/>
        <end position="364"/>
    </location>
</feature>
<evidence type="ECO:0000256" key="9">
    <source>
        <dbReference type="SAM" id="Phobius"/>
    </source>
</evidence>
<dbReference type="GO" id="GO:0005351">
    <property type="term" value="F:carbohydrate:proton symporter activity"/>
    <property type="evidence" value="ECO:0007669"/>
    <property type="project" value="TreeGrafter"/>
</dbReference>
<evidence type="ECO:0000256" key="3">
    <source>
        <dbReference type="ARBA" id="ARBA00022448"/>
    </source>
</evidence>
<feature type="transmembrane region" description="Helical" evidence="9">
    <location>
        <begin position="475"/>
        <end position="495"/>
    </location>
</feature>
<evidence type="ECO:0000256" key="1">
    <source>
        <dbReference type="ARBA" id="ARBA00004141"/>
    </source>
</evidence>
<dbReference type="InterPro" id="IPR020846">
    <property type="entry name" value="MFS_dom"/>
</dbReference>
<dbReference type="SUPFAM" id="SSF103473">
    <property type="entry name" value="MFS general substrate transporter"/>
    <property type="match status" value="1"/>
</dbReference>
<dbReference type="Gene3D" id="1.20.1250.20">
    <property type="entry name" value="MFS general substrate transporter like domains"/>
    <property type="match status" value="1"/>
</dbReference>
<keyword evidence="6 9" id="KW-0472">Membrane</keyword>
<dbReference type="InterPro" id="IPR050360">
    <property type="entry name" value="MFS_Sugar_Transporters"/>
</dbReference>
<feature type="transmembrane region" description="Helical" evidence="9">
    <location>
        <begin position="188"/>
        <end position="208"/>
    </location>
</feature>
<feature type="transmembrane region" description="Helical" evidence="9">
    <location>
        <begin position="98"/>
        <end position="118"/>
    </location>
</feature>
<name>A0A9P5GJQ5_PENCR</name>
<dbReference type="PANTHER" id="PTHR48022:SF70">
    <property type="entry name" value="MONOSACCHARIDE TRANSPORTER, PUTATIVE (AFU_ORTHOLOGUE AFUA_5G14540)-RELATED"/>
    <property type="match status" value="1"/>
</dbReference>
<feature type="transmembrane region" description="Helical" evidence="9">
    <location>
        <begin position="130"/>
        <end position="149"/>
    </location>
</feature>